<evidence type="ECO:0000313" key="3">
    <source>
        <dbReference type="Proteomes" id="UP000703269"/>
    </source>
</evidence>
<dbReference type="Proteomes" id="UP000703269">
    <property type="component" value="Unassembled WGS sequence"/>
</dbReference>
<gene>
    <name evidence="2" type="ORF">PsYK624_135480</name>
</gene>
<feature type="region of interest" description="Disordered" evidence="1">
    <location>
        <begin position="56"/>
        <end position="91"/>
    </location>
</feature>
<name>A0A9P3LKK2_9APHY</name>
<evidence type="ECO:0000256" key="1">
    <source>
        <dbReference type="SAM" id="MobiDB-lite"/>
    </source>
</evidence>
<accession>A0A9P3LKK2</accession>
<sequence length="91" mass="10244">MLPEAARVRRRRQDLHLAHRLRPALNAACPSPERYACGALKLSFDAPLIHQARRAASAAQGRVRPDRAVPRERLRQGWPRSDSTLAHGHAR</sequence>
<reference evidence="2 3" key="1">
    <citation type="submission" date="2021-08" db="EMBL/GenBank/DDBJ databases">
        <title>Draft Genome Sequence of Phanerochaete sordida strain YK-624.</title>
        <authorList>
            <person name="Mori T."/>
            <person name="Dohra H."/>
            <person name="Suzuki T."/>
            <person name="Kawagishi H."/>
            <person name="Hirai H."/>
        </authorList>
    </citation>
    <scope>NUCLEOTIDE SEQUENCE [LARGE SCALE GENOMIC DNA]</scope>
    <source>
        <strain evidence="2 3">YK-624</strain>
    </source>
</reference>
<dbReference type="AlphaFoldDB" id="A0A9P3LKK2"/>
<evidence type="ECO:0000313" key="2">
    <source>
        <dbReference type="EMBL" id="GJE97332.1"/>
    </source>
</evidence>
<protein>
    <submittedName>
        <fullName evidence="2">Uncharacterized protein</fullName>
    </submittedName>
</protein>
<proteinExistence type="predicted"/>
<comment type="caution">
    <text evidence="2">The sequence shown here is derived from an EMBL/GenBank/DDBJ whole genome shotgun (WGS) entry which is preliminary data.</text>
</comment>
<keyword evidence="3" id="KW-1185">Reference proteome</keyword>
<organism evidence="2 3">
    <name type="scientific">Phanerochaete sordida</name>
    <dbReference type="NCBI Taxonomy" id="48140"/>
    <lineage>
        <taxon>Eukaryota</taxon>
        <taxon>Fungi</taxon>
        <taxon>Dikarya</taxon>
        <taxon>Basidiomycota</taxon>
        <taxon>Agaricomycotina</taxon>
        <taxon>Agaricomycetes</taxon>
        <taxon>Polyporales</taxon>
        <taxon>Phanerochaetaceae</taxon>
        <taxon>Phanerochaete</taxon>
    </lineage>
</organism>
<dbReference type="EMBL" id="BPQB01000070">
    <property type="protein sequence ID" value="GJE97332.1"/>
    <property type="molecule type" value="Genomic_DNA"/>
</dbReference>
<feature type="compositionally biased region" description="Basic and acidic residues" evidence="1">
    <location>
        <begin position="63"/>
        <end position="75"/>
    </location>
</feature>